<dbReference type="PANTHER" id="PTHR46516">
    <property type="entry name" value="TRNA-SPECIFIC ADENOSINE DEAMINASE 1"/>
    <property type="match status" value="1"/>
</dbReference>
<gene>
    <name evidence="1" type="ORF">CVIRNUC_010739</name>
</gene>
<accession>A0AAV1IND9</accession>
<evidence type="ECO:0000313" key="1">
    <source>
        <dbReference type="EMBL" id="CAK0787519.1"/>
    </source>
</evidence>
<comment type="caution">
    <text evidence="1">The sequence shown here is derived from an EMBL/GenBank/DDBJ whole genome shotgun (WGS) entry which is preliminary data.</text>
</comment>
<dbReference type="EMBL" id="CAUYUE010000017">
    <property type="protein sequence ID" value="CAK0787519.1"/>
    <property type="molecule type" value="Genomic_DNA"/>
</dbReference>
<dbReference type="PANTHER" id="PTHR46516:SF1">
    <property type="entry name" value="TRNA-SPECIFIC ADENOSINE DEAMINASE 1"/>
    <property type="match status" value="1"/>
</dbReference>
<dbReference type="AlphaFoldDB" id="A0AAV1IND9"/>
<organism evidence="1 2">
    <name type="scientific">Coccomyxa viridis</name>
    <dbReference type="NCBI Taxonomy" id="1274662"/>
    <lineage>
        <taxon>Eukaryota</taxon>
        <taxon>Viridiplantae</taxon>
        <taxon>Chlorophyta</taxon>
        <taxon>core chlorophytes</taxon>
        <taxon>Trebouxiophyceae</taxon>
        <taxon>Trebouxiophyceae incertae sedis</taxon>
        <taxon>Coccomyxaceae</taxon>
        <taxon>Coccomyxa</taxon>
    </lineage>
</organism>
<evidence type="ECO:0000313" key="2">
    <source>
        <dbReference type="Proteomes" id="UP001314263"/>
    </source>
</evidence>
<keyword evidence="2" id="KW-1185">Reference proteome</keyword>
<dbReference type="Proteomes" id="UP001314263">
    <property type="component" value="Unassembled WGS sequence"/>
</dbReference>
<protein>
    <submittedName>
        <fullName evidence="1">Uncharacterized protein</fullName>
    </submittedName>
</protein>
<dbReference type="GO" id="GO:0008033">
    <property type="term" value="P:tRNA processing"/>
    <property type="evidence" value="ECO:0007669"/>
    <property type="project" value="TreeGrafter"/>
</dbReference>
<name>A0AAV1IND9_9CHLO</name>
<sequence>MKDSLVPSPEIVADAVLQQYYSLPRTGKPQPNEHTVLAGFAVSFHAPQGRADTCAGYSGHDAGGESLSNRALCGQHLRVVCVALGTGTKCVGARQSKAHIDVINDSHAERREQLSRFHRDQ</sequence>
<proteinExistence type="predicted"/>
<reference evidence="1 2" key="1">
    <citation type="submission" date="2023-10" db="EMBL/GenBank/DDBJ databases">
        <authorList>
            <person name="Maclean D."/>
            <person name="Macfadyen A."/>
        </authorList>
    </citation>
    <scope>NUCLEOTIDE SEQUENCE [LARGE SCALE GENOMIC DNA]</scope>
</reference>
<dbReference type="GO" id="GO:0008251">
    <property type="term" value="F:tRNA-specific adenosine deaminase activity"/>
    <property type="evidence" value="ECO:0007669"/>
    <property type="project" value="TreeGrafter"/>
</dbReference>